<dbReference type="PANTHER" id="PTHR33376:SF7">
    <property type="entry name" value="C4-DICARBOXYLATE-BINDING PROTEIN DCTB"/>
    <property type="match status" value="1"/>
</dbReference>
<evidence type="ECO:0000313" key="5">
    <source>
        <dbReference type="EMBL" id="PHQ26937.1"/>
    </source>
</evidence>
<accession>A0A2G1VJH7</accession>
<name>A0A2G1VJH7_9GAMM</name>
<dbReference type="GO" id="GO:0055085">
    <property type="term" value="P:transmembrane transport"/>
    <property type="evidence" value="ECO:0007669"/>
    <property type="project" value="InterPro"/>
</dbReference>
<dbReference type="Proteomes" id="UP000229044">
    <property type="component" value="Unassembled WGS sequence"/>
</dbReference>
<dbReference type="OrthoDB" id="8690069at2"/>
<comment type="caution">
    <text evidence="5">The sequence shown here is derived from an EMBL/GenBank/DDBJ whole genome shotgun (WGS) entry which is preliminary data.</text>
</comment>
<dbReference type="AlphaFoldDB" id="A0A2G1VJH7"/>
<proteinExistence type="inferred from homology"/>
<dbReference type="PROSITE" id="PS51257">
    <property type="entry name" value="PROKAR_LIPOPROTEIN"/>
    <property type="match status" value="1"/>
</dbReference>
<gene>
    <name evidence="5" type="ORF">CLH62_04955</name>
</gene>
<dbReference type="InterPro" id="IPR018389">
    <property type="entry name" value="DctP_fam"/>
</dbReference>
<evidence type="ECO:0000313" key="6">
    <source>
        <dbReference type="Proteomes" id="UP000229044"/>
    </source>
</evidence>
<keyword evidence="2" id="KW-0813">Transport</keyword>
<feature type="chain" id="PRO_5013908083" evidence="4">
    <location>
        <begin position="29"/>
        <end position="368"/>
    </location>
</feature>
<evidence type="ECO:0000256" key="2">
    <source>
        <dbReference type="ARBA" id="ARBA00022448"/>
    </source>
</evidence>
<dbReference type="NCBIfam" id="NF037995">
    <property type="entry name" value="TRAP_S1"/>
    <property type="match status" value="1"/>
</dbReference>
<dbReference type="Pfam" id="PF03480">
    <property type="entry name" value="DctP"/>
    <property type="match status" value="1"/>
</dbReference>
<dbReference type="Gene3D" id="3.40.190.170">
    <property type="entry name" value="Bacterial extracellular solute-binding protein, family 7"/>
    <property type="match status" value="1"/>
</dbReference>
<sequence length="368" mass="41406">MHTFRFRFWPLCAALVLALAGCSDDQNANNGESTAKSPEAPEYPVTWRFALEEIEGSVQHAYAEALKERIEERSDGRILIDVFPYGSLGTSTQLTELVRNGSVNLAFASPGHLADKVPEVGIFTLHFVLPEDTSVTRQLLASPELITLFEQPYASQNMKLLAFVPEGWMAWTADKALRTPEDFQGFRIRTMTSDIAEEAYRAYGAEPSQIPYSQVYSDLQLQKIDGQSNPVFAIEEMDFYEVQSTLTVARPAQFVSSVISNLEWYNSLQENQQQWLDNALKDVAEIAWETQEELNQTRLQKMLEEAQLSVVRLTDAEREVFREASMPVRDIYLERTGESGQQIMGTLLQLIKTLEAKNQESADSGNGG</sequence>
<evidence type="ECO:0000256" key="4">
    <source>
        <dbReference type="SAM" id="SignalP"/>
    </source>
</evidence>
<dbReference type="InterPro" id="IPR038404">
    <property type="entry name" value="TRAP_DctP_sf"/>
</dbReference>
<comment type="similarity">
    <text evidence="1">Belongs to the bacterial solute-binding protein 7 family.</text>
</comment>
<reference evidence="5 6" key="1">
    <citation type="submission" date="2017-09" db="EMBL/GenBank/DDBJ databases">
        <title>The draft genome sequences of Marinobacter guineae M3B.</title>
        <authorList>
            <person name="Cao J."/>
        </authorList>
    </citation>
    <scope>NUCLEOTIDE SEQUENCE [LARGE SCALE GENOMIC DNA]</scope>
    <source>
        <strain evidence="5 6">M3B</strain>
    </source>
</reference>
<dbReference type="EMBL" id="NTFI01000001">
    <property type="protein sequence ID" value="PHQ26937.1"/>
    <property type="molecule type" value="Genomic_DNA"/>
</dbReference>
<dbReference type="CDD" id="cd13668">
    <property type="entry name" value="PBP2_TRAP_UehA_TeaA"/>
    <property type="match status" value="1"/>
</dbReference>
<feature type="signal peptide" evidence="4">
    <location>
        <begin position="1"/>
        <end position="28"/>
    </location>
</feature>
<evidence type="ECO:0000256" key="3">
    <source>
        <dbReference type="ARBA" id="ARBA00022729"/>
    </source>
</evidence>
<evidence type="ECO:0000256" key="1">
    <source>
        <dbReference type="ARBA" id="ARBA00009023"/>
    </source>
</evidence>
<protein>
    <submittedName>
        <fullName evidence="5">C4-dicarboxylate ABC transporter</fullName>
    </submittedName>
</protein>
<keyword evidence="3 4" id="KW-0732">Signal</keyword>
<dbReference type="PANTHER" id="PTHR33376">
    <property type="match status" value="1"/>
</dbReference>
<keyword evidence="6" id="KW-1185">Reference proteome</keyword>
<organism evidence="5 6">
    <name type="scientific">Marinobacter guineae</name>
    <dbReference type="NCBI Taxonomy" id="432303"/>
    <lineage>
        <taxon>Bacteria</taxon>
        <taxon>Pseudomonadati</taxon>
        <taxon>Pseudomonadota</taxon>
        <taxon>Gammaproteobacteria</taxon>
        <taxon>Pseudomonadales</taxon>
        <taxon>Marinobacteraceae</taxon>
        <taxon>Marinobacter</taxon>
    </lineage>
</organism>